<organism evidence="12 13">
    <name type="scientific">Brassica oleracea var. oleracea</name>
    <dbReference type="NCBI Taxonomy" id="109376"/>
    <lineage>
        <taxon>Eukaryota</taxon>
        <taxon>Viridiplantae</taxon>
        <taxon>Streptophyta</taxon>
        <taxon>Embryophyta</taxon>
        <taxon>Tracheophyta</taxon>
        <taxon>Spermatophyta</taxon>
        <taxon>Magnoliopsida</taxon>
        <taxon>eudicotyledons</taxon>
        <taxon>Gunneridae</taxon>
        <taxon>Pentapetalae</taxon>
        <taxon>rosids</taxon>
        <taxon>malvids</taxon>
        <taxon>Brassicales</taxon>
        <taxon>Brassicaceae</taxon>
        <taxon>Brassiceae</taxon>
        <taxon>Brassica</taxon>
    </lineage>
</organism>
<dbReference type="GO" id="GO:0005829">
    <property type="term" value="C:cytosol"/>
    <property type="evidence" value="ECO:0007669"/>
    <property type="project" value="TreeGrafter"/>
</dbReference>
<dbReference type="PANTHER" id="PTHR24006">
    <property type="entry name" value="UBIQUITIN CARBOXYL-TERMINAL HYDROLASE"/>
    <property type="match status" value="1"/>
</dbReference>
<dbReference type="CDD" id="cd02661">
    <property type="entry name" value="Peptidase_C19E"/>
    <property type="match status" value="1"/>
</dbReference>
<dbReference type="Pfam" id="PF00443">
    <property type="entry name" value="UCH"/>
    <property type="match status" value="1"/>
</dbReference>
<dbReference type="GeneID" id="106306633"/>
<protein>
    <recommendedName>
        <fullName evidence="8">Ubiquitin carboxyl-terminal hydrolase</fullName>
        <ecNumber evidence="8">3.4.19.12</ecNumber>
    </recommendedName>
</protein>
<dbReference type="SMR" id="A0A0D3D9K9"/>
<evidence type="ECO:0000256" key="3">
    <source>
        <dbReference type="ARBA" id="ARBA00022670"/>
    </source>
</evidence>
<accession>A0A0D3D9K9</accession>
<sequence length="789" mass="89635">MIFPPNSKPFLVDSASLLLLGGIFLLSFLYFTKLRSFFLRKFDLGLLLMAESSPIIETLDEDESSPTAPIRALVSQSLTLSSPIPQIQDQSPPQIQTLDESPSSSAEEIECGDLQMMPTAQISPDSSNRIGSCNRRPPKRHMRYFDYSSDDDDDLNDKIFRFRSAPHSVYGDLYNHPSRRRYMPNFDYNSDDDLKMELPKPIDIFSCSSPKNKPTGVGAGLNNSGNTCFIASVLQCLTHTVPLLASLRSYKYHCPCNCGNESFCVLRSLRYHIEHALRSSGFDIMIDRFRDNLYYFSSDFQINHQEDAHEFLQSFLDKLEKCCLDRSRRDNPPSVSSQDVNIVDHVFGGRLVSKLRCCNCNSVSETFETSPGWSLEIEDAEDLSSALESFTCVEKLEDQFTCDDCKEKVSKEKQLKFDQLPLVATFHLKRFKNNGVYMQKINKDVKFPLELDLLPYMSSNENPEVSTKYHLYAMVEHLGSGTYFGHYSAYVRSAPETWHHFDDEKVRRISEEWVLSKSAYMLFYAREGTPCFASAFEELKTLFEATPINFSPKSVLETTTTCSEECVSDLSYQTVSDSSNACNGSVGVSIPCGNSSDYHCDEAQDEVFHSAESNSGDEYFAFDSPKADDSEKPFAATFHQEERPLYPDGNRATTDDAYVPVLKIQEQVSSPKRKAAERAIIGEEAFLTKRKMQKRNPFSKRQGKTFQIRREHLQNKKKREETCITNPFRIIVAAASDPKEKNHAVSYLRSRPCSSRSRLLVAALGVNVKKKKVSNIRRSSLHRNLSERQ</sequence>
<evidence type="ECO:0000313" key="13">
    <source>
        <dbReference type="Proteomes" id="UP000032141"/>
    </source>
</evidence>
<keyword evidence="10" id="KW-1133">Transmembrane helix</keyword>
<dbReference type="STRING" id="109376.A0A0D3D9K9"/>
<dbReference type="eggNOG" id="KOG1865">
    <property type="taxonomic scope" value="Eukaryota"/>
</dbReference>
<evidence type="ECO:0000256" key="6">
    <source>
        <dbReference type="ARBA" id="ARBA00022807"/>
    </source>
</evidence>
<evidence type="ECO:0000313" key="12">
    <source>
        <dbReference type="EnsemblPlants" id="Bo7g075690.1"/>
    </source>
</evidence>
<dbReference type="FunFam" id="3.90.70.10:FF:000116">
    <property type="entry name" value="Ubiquitin carboxyl-terminal hydrolase 20"/>
    <property type="match status" value="1"/>
</dbReference>
<evidence type="ECO:0000256" key="9">
    <source>
        <dbReference type="SAM" id="MobiDB-lite"/>
    </source>
</evidence>
<dbReference type="OrthoDB" id="420187at2759"/>
<evidence type="ECO:0000256" key="8">
    <source>
        <dbReference type="RuleBase" id="RU366025"/>
    </source>
</evidence>
<dbReference type="GO" id="GO:0006508">
    <property type="term" value="P:proteolysis"/>
    <property type="evidence" value="ECO:0007669"/>
    <property type="project" value="UniProtKB-KW"/>
</dbReference>
<dbReference type="PROSITE" id="PS50235">
    <property type="entry name" value="USP_3"/>
    <property type="match status" value="1"/>
</dbReference>
<evidence type="ECO:0000256" key="10">
    <source>
        <dbReference type="SAM" id="Phobius"/>
    </source>
</evidence>
<reference evidence="12 13" key="1">
    <citation type="journal article" date="2014" name="Genome Biol.">
        <title>Transcriptome and methylome profiling reveals relics of genome dominance in the mesopolyploid Brassica oleracea.</title>
        <authorList>
            <person name="Parkin I.A."/>
            <person name="Koh C."/>
            <person name="Tang H."/>
            <person name="Robinson S.J."/>
            <person name="Kagale S."/>
            <person name="Clarke W.E."/>
            <person name="Town C.D."/>
            <person name="Nixon J."/>
            <person name="Krishnakumar V."/>
            <person name="Bidwell S.L."/>
            <person name="Denoeud F."/>
            <person name="Belcram H."/>
            <person name="Links M.G."/>
            <person name="Just J."/>
            <person name="Clarke C."/>
            <person name="Bender T."/>
            <person name="Huebert T."/>
            <person name="Mason A.S."/>
            <person name="Pires J.C."/>
            <person name="Barker G."/>
            <person name="Moore J."/>
            <person name="Walley P.G."/>
            <person name="Manoli S."/>
            <person name="Batley J."/>
            <person name="Edwards D."/>
            <person name="Nelson M.N."/>
            <person name="Wang X."/>
            <person name="Paterson A.H."/>
            <person name="King G."/>
            <person name="Bancroft I."/>
            <person name="Chalhoub B."/>
            <person name="Sharpe A.G."/>
        </authorList>
    </citation>
    <scope>NUCLEOTIDE SEQUENCE</scope>
    <source>
        <strain evidence="12 13">cv. TO1000</strain>
    </source>
</reference>
<dbReference type="Gene3D" id="3.90.70.10">
    <property type="entry name" value="Cysteine proteinases"/>
    <property type="match status" value="1"/>
</dbReference>
<reference evidence="12" key="2">
    <citation type="submission" date="2015-03" db="UniProtKB">
        <authorList>
            <consortium name="EnsemblPlants"/>
        </authorList>
    </citation>
    <scope>IDENTIFICATION</scope>
</reference>
<dbReference type="GO" id="GO:0004843">
    <property type="term" value="F:cysteine-type deubiquitinase activity"/>
    <property type="evidence" value="ECO:0007669"/>
    <property type="project" value="UniProtKB-UniRule"/>
</dbReference>
<evidence type="ECO:0000256" key="2">
    <source>
        <dbReference type="ARBA" id="ARBA00009085"/>
    </source>
</evidence>
<feature type="compositionally biased region" description="Low complexity" evidence="9">
    <location>
        <begin position="83"/>
        <end position="96"/>
    </location>
</feature>
<dbReference type="PROSITE" id="PS00972">
    <property type="entry name" value="USP_1"/>
    <property type="match status" value="1"/>
</dbReference>
<feature type="region of interest" description="Disordered" evidence="9">
    <location>
        <begin position="83"/>
        <end position="107"/>
    </location>
</feature>
<keyword evidence="6 8" id="KW-0788">Thiol protease</keyword>
<keyword evidence="10" id="KW-0812">Transmembrane</keyword>
<feature type="transmembrane region" description="Helical" evidence="10">
    <location>
        <begin position="12"/>
        <end position="31"/>
    </location>
</feature>
<dbReference type="InterPro" id="IPR018200">
    <property type="entry name" value="USP_CS"/>
</dbReference>
<evidence type="ECO:0000256" key="1">
    <source>
        <dbReference type="ARBA" id="ARBA00000707"/>
    </source>
</evidence>
<dbReference type="SUPFAM" id="SSF54001">
    <property type="entry name" value="Cysteine proteinases"/>
    <property type="match status" value="1"/>
</dbReference>
<evidence type="ECO:0000256" key="4">
    <source>
        <dbReference type="ARBA" id="ARBA00022786"/>
    </source>
</evidence>
<keyword evidence="3 8" id="KW-0645">Protease</keyword>
<name>A0A0D3D9K9_BRAOL</name>
<comment type="function">
    <text evidence="7 8">Recognizes and hydrolyzes the peptide bond at the C-terminal Gly of ubiquitin. Involved in the processing of poly-ubiquitin precursors as well as that of ubiquitinated proteins.</text>
</comment>
<dbReference type="InterPro" id="IPR038765">
    <property type="entry name" value="Papain-like_cys_pep_sf"/>
</dbReference>
<keyword evidence="10" id="KW-0472">Membrane</keyword>
<feature type="compositionally biased region" description="Polar residues" evidence="9">
    <location>
        <begin position="97"/>
        <end position="106"/>
    </location>
</feature>
<keyword evidence="5 8" id="KW-0378">Hydrolase</keyword>
<dbReference type="RefSeq" id="XP_013598766.1">
    <property type="nucleotide sequence ID" value="XM_013743312.1"/>
</dbReference>
<dbReference type="PANTHER" id="PTHR24006:SF799">
    <property type="entry name" value="UBIQUITIN CARBOXYL-TERMINAL HYDROLASE"/>
    <property type="match status" value="1"/>
</dbReference>
<evidence type="ECO:0000256" key="5">
    <source>
        <dbReference type="ARBA" id="ARBA00022801"/>
    </source>
</evidence>
<comment type="catalytic activity">
    <reaction evidence="1 8">
        <text>Thiol-dependent hydrolysis of ester, thioester, amide, peptide and isopeptide bonds formed by the C-terminal Gly of ubiquitin (a 76-residue protein attached to proteins as an intracellular targeting signal).</text>
        <dbReference type="EC" id="3.4.19.12"/>
    </reaction>
</comment>
<dbReference type="PROSITE" id="PS00973">
    <property type="entry name" value="USP_2"/>
    <property type="match status" value="1"/>
</dbReference>
<dbReference type="AlphaFoldDB" id="A0A0D3D9K9"/>
<dbReference type="InterPro" id="IPR001394">
    <property type="entry name" value="Peptidase_C19_UCH"/>
</dbReference>
<evidence type="ECO:0000256" key="7">
    <source>
        <dbReference type="ARBA" id="ARBA00037450"/>
    </source>
</evidence>
<dbReference type="Gramene" id="Bo7g075690.1">
    <property type="protein sequence ID" value="Bo7g075690.1"/>
    <property type="gene ID" value="Bo7g075690"/>
</dbReference>
<dbReference type="GO" id="GO:0005634">
    <property type="term" value="C:nucleus"/>
    <property type="evidence" value="ECO:0007669"/>
    <property type="project" value="TreeGrafter"/>
</dbReference>
<evidence type="ECO:0000259" key="11">
    <source>
        <dbReference type="PROSITE" id="PS50235"/>
    </source>
</evidence>
<keyword evidence="4 8" id="KW-0833">Ubl conjugation pathway</keyword>
<dbReference type="InterPro" id="IPR050164">
    <property type="entry name" value="Peptidase_C19"/>
</dbReference>
<dbReference type="EC" id="3.4.19.12" evidence="8"/>
<comment type="similarity">
    <text evidence="2 8">Belongs to the peptidase C19 family.</text>
</comment>
<dbReference type="GO" id="GO:0016579">
    <property type="term" value="P:protein deubiquitination"/>
    <property type="evidence" value="ECO:0007669"/>
    <property type="project" value="InterPro"/>
</dbReference>
<dbReference type="Proteomes" id="UP000032141">
    <property type="component" value="Chromosome C7"/>
</dbReference>
<proteinExistence type="inferred from homology"/>
<dbReference type="HOGENOM" id="CLU_018749_0_0_1"/>
<dbReference type="InterPro" id="IPR028889">
    <property type="entry name" value="USP"/>
</dbReference>
<dbReference type="KEGG" id="boe:106306633"/>
<feature type="domain" description="USP" evidence="11">
    <location>
        <begin position="219"/>
        <end position="527"/>
    </location>
</feature>
<keyword evidence="13" id="KW-1185">Reference proteome</keyword>
<dbReference type="EnsemblPlants" id="Bo7g075690.1">
    <property type="protein sequence ID" value="Bo7g075690.1"/>
    <property type="gene ID" value="Bo7g075690"/>
</dbReference>
<dbReference type="OMA" id="WYPRIEP"/>